<dbReference type="GO" id="GO:0016740">
    <property type="term" value="F:transferase activity"/>
    <property type="evidence" value="ECO:0007669"/>
    <property type="project" value="UniProtKB-KW"/>
</dbReference>
<dbReference type="Pfam" id="PF00535">
    <property type="entry name" value="Glycos_transf_2"/>
    <property type="match status" value="1"/>
</dbReference>
<feature type="domain" description="Glycosyltransferase 2-like" evidence="1">
    <location>
        <begin position="7"/>
        <end position="142"/>
    </location>
</feature>
<dbReference type="EMBL" id="WVHS01000001">
    <property type="protein sequence ID" value="MXV13895.1"/>
    <property type="molecule type" value="Genomic_DNA"/>
</dbReference>
<keyword evidence="2" id="KW-0808">Transferase</keyword>
<protein>
    <submittedName>
        <fullName evidence="2">Glycosyltransferase</fullName>
    </submittedName>
</protein>
<dbReference type="RefSeq" id="WP_160904920.1">
    <property type="nucleotide sequence ID" value="NZ_WVHS01000001.1"/>
</dbReference>
<dbReference type="SUPFAM" id="SSF53448">
    <property type="entry name" value="Nucleotide-diphospho-sugar transferases"/>
    <property type="match status" value="1"/>
</dbReference>
<name>A0A7K1XSB4_9SPHI</name>
<evidence type="ECO:0000313" key="3">
    <source>
        <dbReference type="Proteomes" id="UP000451233"/>
    </source>
</evidence>
<keyword evidence="3" id="KW-1185">Reference proteome</keyword>
<dbReference type="Proteomes" id="UP000451233">
    <property type="component" value="Unassembled WGS sequence"/>
</dbReference>
<proteinExistence type="predicted"/>
<comment type="caution">
    <text evidence="2">The sequence shown here is derived from an EMBL/GenBank/DDBJ whole genome shotgun (WGS) entry which is preliminary data.</text>
</comment>
<evidence type="ECO:0000313" key="2">
    <source>
        <dbReference type="EMBL" id="MXV13895.1"/>
    </source>
</evidence>
<accession>A0A7K1XSB4</accession>
<sequence length="367" mass="42485">MINYRISFCIVCMNRLNQLKETLLRNINNNSGYEELEFVVLNYNSQDGMHEWMIGNMQPYLANGKVSYYHTVEPQKFSHSHAKNMAFKLAKGEIVCNINADHYTGENFAKYVNDEFVKDKNIILTTVDYFKTRPDYHPAKDVYGKVCLRKNTFMQAGGFDETMTDYGFEDWDLVNRVEMAGNKRVFIDDPAYLEFIAHTDEERYTLKDGSALFGWFMHFITPSMSEFIRLYESGRFERGILIDRNTAASGDYRQAYQKPKHKFAHKLNGDRLLMGSWQNTGGDFFLLDDFGGSLSLSISDHGRRLNAAGSGHVFYRMADPQAEAGMAEFIYFYPNRCIMERNLRERIIVVNPHGFGQWEQLNVCGLV</sequence>
<evidence type="ECO:0000259" key="1">
    <source>
        <dbReference type="Pfam" id="PF00535"/>
    </source>
</evidence>
<dbReference type="AlphaFoldDB" id="A0A7K1XSB4"/>
<dbReference type="InterPro" id="IPR001173">
    <property type="entry name" value="Glyco_trans_2-like"/>
</dbReference>
<organism evidence="2 3">
    <name type="scientific">Hufsiella ginkgonis</name>
    <dbReference type="NCBI Taxonomy" id="2695274"/>
    <lineage>
        <taxon>Bacteria</taxon>
        <taxon>Pseudomonadati</taxon>
        <taxon>Bacteroidota</taxon>
        <taxon>Sphingobacteriia</taxon>
        <taxon>Sphingobacteriales</taxon>
        <taxon>Sphingobacteriaceae</taxon>
        <taxon>Hufsiella</taxon>
    </lineage>
</organism>
<dbReference type="InterPro" id="IPR029044">
    <property type="entry name" value="Nucleotide-diphossugar_trans"/>
</dbReference>
<gene>
    <name evidence="2" type="ORF">GS398_01155</name>
</gene>
<reference evidence="2 3" key="1">
    <citation type="submission" date="2019-11" db="EMBL/GenBank/DDBJ databases">
        <title>Pedobacter sp. HMF7056 Genome sequencing and assembly.</title>
        <authorList>
            <person name="Kang H."/>
            <person name="Kim H."/>
            <person name="Joh K."/>
        </authorList>
    </citation>
    <scope>NUCLEOTIDE SEQUENCE [LARGE SCALE GENOMIC DNA]</scope>
    <source>
        <strain evidence="2 3">HMF7056</strain>
    </source>
</reference>
<dbReference type="Gene3D" id="3.90.550.10">
    <property type="entry name" value="Spore Coat Polysaccharide Biosynthesis Protein SpsA, Chain A"/>
    <property type="match status" value="1"/>
</dbReference>